<gene>
    <name evidence="3" type="primary">ordL_1</name>
    <name evidence="3" type="ORF">NCTC8284_03967</name>
</gene>
<feature type="domain" description="FAD dependent oxidoreductase" evidence="2">
    <location>
        <begin position="2"/>
        <end position="70"/>
    </location>
</feature>
<dbReference type="InterPro" id="IPR006076">
    <property type="entry name" value="FAD-dep_OxRdtase"/>
</dbReference>
<sequence length="76" mass="8559">MIVLEGARVGFGASGRSGGQAINGFEEGIDEYIKQLGFDKARQLWEMSLEAIDIIDERITKYGIQCDWKKAMRPLH</sequence>
<dbReference type="KEGG" id="rpne:NCTC8284_03967"/>
<dbReference type="EMBL" id="LR134405">
    <property type="protein sequence ID" value="VEH68727.1"/>
    <property type="molecule type" value="Genomic_DNA"/>
</dbReference>
<accession>A0A448MUA9</accession>
<dbReference type="Pfam" id="PF01266">
    <property type="entry name" value="DAO"/>
    <property type="match status" value="1"/>
</dbReference>
<name>A0A448MUA9_9PAST</name>
<dbReference type="SUPFAM" id="SSF51905">
    <property type="entry name" value="FAD/NAD(P)-binding domain"/>
    <property type="match status" value="1"/>
</dbReference>
<keyword evidence="1 3" id="KW-0560">Oxidoreductase</keyword>
<proteinExistence type="predicted"/>
<dbReference type="InterPro" id="IPR036188">
    <property type="entry name" value="FAD/NAD-bd_sf"/>
</dbReference>
<protein>
    <submittedName>
        <fullName evidence="3">Oxidoreductase OrdL</fullName>
        <ecNumber evidence="3">1.-.-.-</ecNumber>
        <ecNumber evidence="3">1.4.3.-</ecNumber>
    </submittedName>
</protein>
<evidence type="ECO:0000256" key="1">
    <source>
        <dbReference type="ARBA" id="ARBA00023002"/>
    </source>
</evidence>
<dbReference type="Proteomes" id="UP000278733">
    <property type="component" value="Chromosome"/>
</dbReference>
<dbReference type="EC" id="1.-.-.-" evidence="3"/>
<evidence type="ECO:0000259" key="2">
    <source>
        <dbReference type="Pfam" id="PF01266"/>
    </source>
</evidence>
<evidence type="ECO:0000313" key="3">
    <source>
        <dbReference type="EMBL" id="VEH68727.1"/>
    </source>
</evidence>
<dbReference type="EC" id="1.4.3.-" evidence="3"/>
<reference evidence="3 4" key="1">
    <citation type="submission" date="2018-12" db="EMBL/GenBank/DDBJ databases">
        <authorList>
            <consortium name="Pathogen Informatics"/>
        </authorList>
    </citation>
    <scope>NUCLEOTIDE SEQUENCE [LARGE SCALE GENOMIC DNA]</scope>
    <source>
        <strain evidence="3 4">NCTC8284</strain>
    </source>
</reference>
<dbReference type="GO" id="GO:0016491">
    <property type="term" value="F:oxidoreductase activity"/>
    <property type="evidence" value="ECO:0007669"/>
    <property type="project" value="UniProtKB-KW"/>
</dbReference>
<evidence type="ECO:0000313" key="4">
    <source>
        <dbReference type="Proteomes" id="UP000278733"/>
    </source>
</evidence>
<dbReference type="AlphaFoldDB" id="A0A448MUA9"/>
<organism evidence="3 4">
    <name type="scientific">Rodentibacter pneumotropicus</name>
    <dbReference type="NCBI Taxonomy" id="758"/>
    <lineage>
        <taxon>Bacteria</taxon>
        <taxon>Pseudomonadati</taxon>
        <taxon>Pseudomonadota</taxon>
        <taxon>Gammaproteobacteria</taxon>
        <taxon>Pasteurellales</taxon>
        <taxon>Pasteurellaceae</taxon>
        <taxon>Rodentibacter</taxon>
    </lineage>
</organism>